<organism evidence="3 4">
    <name type="scientific">Streptomyces caviscabies</name>
    <dbReference type="NCBI Taxonomy" id="90079"/>
    <lineage>
        <taxon>Bacteria</taxon>
        <taxon>Bacillati</taxon>
        <taxon>Actinomycetota</taxon>
        <taxon>Actinomycetes</taxon>
        <taxon>Kitasatosporales</taxon>
        <taxon>Streptomycetaceae</taxon>
        <taxon>Streptomyces</taxon>
    </lineage>
</organism>
<comment type="similarity">
    <text evidence="1">Belongs to the thioesterase family.</text>
</comment>
<gene>
    <name evidence="3" type="ORF">ACFQW9_25975</name>
</gene>
<dbReference type="InterPro" id="IPR001031">
    <property type="entry name" value="Thioesterase"/>
</dbReference>
<evidence type="ECO:0000256" key="1">
    <source>
        <dbReference type="ARBA" id="ARBA00007169"/>
    </source>
</evidence>
<dbReference type="Gene3D" id="3.40.50.1820">
    <property type="entry name" value="alpha/beta hydrolase"/>
    <property type="match status" value="1"/>
</dbReference>
<name>A0ABW2MJV6_9ACTN</name>
<dbReference type="Pfam" id="PF00975">
    <property type="entry name" value="Thioesterase"/>
    <property type="match status" value="1"/>
</dbReference>
<evidence type="ECO:0000313" key="4">
    <source>
        <dbReference type="Proteomes" id="UP001596509"/>
    </source>
</evidence>
<evidence type="ECO:0000313" key="3">
    <source>
        <dbReference type="EMBL" id="MFC7354101.1"/>
    </source>
</evidence>
<keyword evidence="4" id="KW-1185">Reference proteome</keyword>
<dbReference type="InterPro" id="IPR029058">
    <property type="entry name" value="AB_hydrolase_fold"/>
</dbReference>
<reference evidence="4" key="1">
    <citation type="journal article" date="2019" name="Int. J. Syst. Evol. Microbiol.">
        <title>The Global Catalogue of Microorganisms (GCM) 10K type strain sequencing project: providing services to taxonomists for standard genome sequencing and annotation.</title>
        <authorList>
            <consortium name="The Broad Institute Genomics Platform"/>
            <consortium name="The Broad Institute Genome Sequencing Center for Infectious Disease"/>
            <person name="Wu L."/>
            <person name="Ma J."/>
        </authorList>
    </citation>
    <scope>NUCLEOTIDE SEQUENCE [LARGE SCALE GENOMIC DNA]</scope>
    <source>
        <strain evidence="4">ICMP 19430</strain>
    </source>
</reference>
<dbReference type="RefSeq" id="WP_103537706.1">
    <property type="nucleotide sequence ID" value="NZ_JBHTCK010000008.1"/>
</dbReference>
<dbReference type="EMBL" id="JBHTCK010000008">
    <property type="protein sequence ID" value="MFC7354101.1"/>
    <property type="molecule type" value="Genomic_DNA"/>
</dbReference>
<dbReference type="PANTHER" id="PTHR11487">
    <property type="entry name" value="THIOESTERASE"/>
    <property type="match status" value="1"/>
</dbReference>
<comment type="caution">
    <text evidence="3">The sequence shown here is derived from an EMBL/GenBank/DDBJ whole genome shotgun (WGS) entry which is preliminary data.</text>
</comment>
<sequence>MLRTPEPRKHPGLRLICFPPAGGSARFFQPWLRELPASVELGAVQYPGRGDRAGESPPVHLDDLVEPAAKELAERADLPLVLFGHGMGALAAFETARVLTFHHQVPPMALFVSQQVAPMDGEPHAALLYDDSPAARAHGLDGTASPVSAAASRADGHAPVPPATVYADLRLAARYRYRPGPPLHCPVTALVGIHGARVTSRHAQGWRPCTTGAFTLRAMRGGPDHVVQRPEAVVAFILTSSGPVGAAARRPSHPSR</sequence>
<dbReference type="InterPro" id="IPR012223">
    <property type="entry name" value="TEII"/>
</dbReference>
<dbReference type="Proteomes" id="UP001596509">
    <property type="component" value="Unassembled WGS sequence"/>
</dbReference>
<protein>
    <submittedName>
        <fullName evidence="3">Thioesterase II family protein</fullName>
    </submittedName>
</protein>
<proteinExistence type="inferred from homology"/>
<dbReference type="SUPFAM" id="SSF53474">
    <property type="entry name" value="alpha/beta-Hydrolases"/>
    <property type="match status" value="1"/>
</dbReference>
<accession>A0ABW2MJV6</accession>
<feature type="domain" description="Thioesterase" evidence="2">
    <location>
        <begin position="14"/>
        <end position="237"/>
    </location>
</feature>
<dbReference type="PANTHER" id="PTHR11487:SF0">
    <property type="entry name" value="S-ACYL FATTY ACID SYNTHASE THIOESTERASE, MEDIUM CHAIN"/>
    <property type="match status" value="1"/>
</dbReference>
<evidence type="ECO:0000259" key="2">
    <source>
        <dbReference type="Pfam" id="PF00975"/>
    </source>
</evidence>